<dbReference type="GO" id="GO:0000981">
    <property type="term" value="F:DNA-binding transcription factor activity, RNA polymerase II-specific"/>
    <property type="evidence" value="ECO:0007669"/>
    <property type="project" value="InterPro"/>
</dbReference>
<keyword evidence="4" id="KW-0804">Transcription</keyword>
<protein>
    <recommendedName>
        <fullName evidence="7">Xylanolytic transcriptional activator regulatory domain-containing protein</fullName>
    </recommendedName>
</protein>
<feature type="compositionally biased region" description="Low complexity" evidence="6">
    <location>
        <begin position="642"/>
        <end position="651"/>
    </location>
</feature>
<keyword evidence="2" id="KW-0479">Metal-binding</keyword>
<comment type="subcellular location">
    <subcellularLocation>
        <location evidence="1">Nucleus</location>
    </subcellularLocation>
</comment>
<dbReference type="GO" id="GO:0003677">
    <property type="term" value="F:DNA binding"/>
    <property type="evidence" value="ECO:0007669"/>
    <property type="project" value="InterPro"/>
</dbReference>
<dbReference type="AlphaFoldDB" id="A0A507C9A8"/>
<evidence type="ECO:0000256" key="1">
    <source>
        <dbReference type="ARBA" id="ARBA00004123"/>
    </source>
</evidence>
<evidence type="ECO:0000256" key="3">
    <source>
        <dbReference type="ARBA" id="ARBA00023015"/>
    </source>
</evidence>
<feature type="compositionally biased region" description="Low complexity" evidence="6">
    <location>
        <begin position="66"/>
        <end position="76"/>
    </location>
</feature>
<evidence type="ECO:0000313" key="9">
    <source>
        <dbReference type="Proteomes" id="UP000319731"/>
    </source>
</evidence>
<evidence type="ECO:0000313" key="8">
    <source>
        <dbReference type="EMBL" id="TPX38170.1"/>
    </source>
</evidence>
<organism evidence="8 9">
    <name type="scientific">Synchytrium microbalum</name>
    <dbReference type="NCBI Taxonomy" id="1806994"/>
    <lineage>
        <taxon>Eukaryota</taxon>
        <taxon>Fungi</taxon>
        <taxon>Fungi incertae sedis</taxon>
        <taxon>Chytridiomycota</taxon>
        <taxon>Chytridiomycota incertae sedis</taxon>
        <taxon>Chytridiomycetes</taxon>
        <taxon>Synchytriales</taxon>
        <taxon>Synchytriaceae</taxon>
        <taxon>Synchytrium</taxon>
    </lineage>
</organism>
<proteinExistence type="predicted"/>
<feature type="domain" description="Xylanolytic transcriptional activator regulatory" evidence="7">
    <location>
        <begin position="155"/>
        <end position="352"/>
    </location>
</feature>
<evidence type="ECO:0000256" key="5">
    <source>
        <dbReference type="ARBA" id="ARBA00023242"/>
    </source>
</evidence>
<evidence type="ECO:0000256" key="2">
    <source>
        <dbReference type="ARBA" id="ARBA00022723"/>
    </source>
</evidence>
<evidence type="ECO:0000256" key="4">
    <source>
        <dbReference type="ARBA" id="ARBA00023163"/>
    </source>
</evidence>
<feature type="region of interest" description="Disordered" evidence="6">
    <location>
        <begin position="639"/>
        <end position="659"/>
    </location>
</feature>
<dbReference type="GO" id="GO:0005634">
    <property type="term" value="C:nucleus"/>
    <property type="evidence" value="ECO:0007669"/>
    <property type="project" value="UniProtKB-SubCell"/>
</dbReference>
<dbReference type="RefSeq" id="XP_031027885.1">
    <property type="nucleotide sequence ID" value="XM_031166114.1"/>
</dbReference>
<evidence type="ECO:0000256" key="6">
    <source>
        <dbReference type="SAM" id="MobiDB-lite"/>
    </source>
</evidence>
<evidence type="ECO:0000259" key="7">
    <source>
        <dbReference type="Pfam" id="PF04082"/>
    </source>
</evidence>
<keyword evidence="5" id="KW-0539">Nucleus</keyword>
<dbReference type="InterPro" id="IPR050815">
    <property type="entry name" value="TF_fung"/>
</dbReference>
<dbReference type="Pfam" id="PF04082">
    <property type="entry name" value="Fungal_trans"/>
    <property type="match status" value="1"/>
</dbReference>
<accession>A0A507C9A8</accession>
<keyword evidence="3" id="KW-0805">Transcription regulation</keyword>
<dbReference type="EMBL" id="QEAO01000001">
    <property type="protein sequence ID" value="TPX38170.1"/>
    <property type="molecule type" value="Genomic_DNA"/>
</dbReference>
<comment type="caution">
    <text evidence="8">The sequence shown here is derived from an EMBL/GenBank/DDBJ whole genome shotgun (WGS) entry which is preliminary data.</text>
</comment>
<dbReference type="PANTHER" id="PTHR47338">
    <property type="entry name" value="ZN(II)2CYS6 TRANSCRIPTION FACTOR (EUROFUNG)-RELATED"/>
    <property type="match status" value="1"/>
</dbReference>
<name>A0A507C9A8_9FUNG</name>
<dbReference type="GO" id="GO:0006351">
    <property type="term" value="P:DNA-templated transcription"/>
    <property type="evidence" value="ECO:0007669"/>
    <property type="project" value="InterPro"/>
</dbReference>
<feature type="region of interest" description="Disordered" evidence="6">
    <location>
        <begin position="58"/>
        <end position="104"/>
    </location>
</feature>
<dbReference type="CDD" id="cd12148">
    <property type="entry name" value="fungal_TF_MHR"/>
    <property type="match status" value="1"/>
</dbReference>
<dbReference type="OrthoDB" id="2134272at2759"/>
<dbReference type="Proteomes" id="UP000319731">
    <property type="component" value="Unassembled WGS sequence"/>
</dbReference>
<reference evidence="8 9" key="1">
    <citation type="journal article" date="2019" name="Sci. Rep.">
        <title>Comparative genomics of chytrid fungi reveal insights into the obligate biotrophic and pathogenic lifestyle of Synchytrium endobioticum.</title>
        <authorList>
            <person name="van de Vossenberg B.T.L.H."/>
            <person name="Warris S."/>
            <person name="Nguyen H.D.T."/>
            <person name="van Gent-Pelzer M.P.E."/>
            <person name="Joly D.L."/>
            <person name="van de Geest H.C."/>
            <person name="Bonants P.J.M."/>
            <person name="Smith D.S."/>
            <person name="Levesque C.A."/>
            <person name="van der Lee T.A.J."/>
        </authorList>
    </citation>
    <scope>NUCLEOTIDE SEQUENCE [LARGE SCALE GENOMIC DNA]</scope>
    <source>
        <strain evidence="8 9">JEL517</strain>
    </source>
</reference>
<sequence length="659" mass="72403">MVHGHAHVRELSINVYLLYPLLSGRREYNASHVRMRSTSSKQGCLAFGEVCEYSGRKPGSGIGRGAKASASASPTSPRHETPTPSPALSASPTTTPSPVRRNSSQSYIPFHQHQHSSDKQWFILKDEPIPPEYPYKRDPSPDAVGRSALGIADLIDLFFTHVHPDVPYNILHSVDFCEPWKPHAPLLLDAMCALAKVRSSQPPPPGHPSWRSGDEYFMRAQATLSQALEVNLTYETVQGLLLLCMYASISDRLNLVSEYLAMAVRLAQLLGLDKELPIPDIGDQRFLVAEAKRRTWYGVVLLDLYLSFVLFPGRTPQIPDHVKTTLEPPAPEFIWGYAHGVNPTFISDQSWRPAEALLRLGCVAHRITHHFYHLFGLSRAPNVPLQYPEFSPMPYPPNAASIPTNTGNTNNTQQLPSFAIFHQVTPPNTAASVAPSNEQTPYFFELEGLDRGLLQWYWDLPQWVRDSEKRQGSFSSSLESCDPPTVLAPCLLITFHGLRCGLHAPAVAKAVQTRESTSSVVPTVSSLKAAVNILGILLAERPGYSDGASIVTQFALYLLGLSAVIIRRLAPDLIQDCPAETMALRALDSMTPTVHSAAHWSDMLRDLMLRFQAAGGGNRQFVGGNGSVAAATLPLPMPPSSSIPGSSLPPLQQRFEPFK</sequence>
<dbReference type="GeneID" id="42001411"/>
<feature type="compositionally biased region" description="Low complexity" evidence="6">
    <location>
        <begin position="86"/>
        <end position="98"/>
    </location>
</feature>
<gene>
    <name evidence="8" type="ORF">SmJEL517_g00184</name>
</gene>
<dbReference type="PANTHER" id="PTHR47338:SF5">
    <property type="entry name" value="ZN(II)2CYS6 TRANSCRIPTION FACTOR (EUROFUNG)"/>
    <property type="match status" value="1"/>
</dbReference>
<dbReference type="InterPro" id="IPR007219">
    <property type="entry name" value="XnlR_reg_dom"/>
</dbReference>
<dbReference type="GO" id="GO:0008270">
    <property type="term" value="F:zinc ion binding"/>
    <property type="evidence" value="ECO:0007669"/>
    <property type="project" value="InterPro"/>
</dbReference>
<keyword evidence="9" id="KW-1185">Reference proteome</keyword>